<keyword evidence="1" id="KW-1133">Transmembrane helix</keyword>
<dbReference type="EMBL" id="BOMV01000108">
    <property type="protein sequence ID" value="GIF01637.1"/>
    <property type="molecule type" value="Genomic_DNA"/>
</dbReference>
<evidence type="ECO:0000313" key="2">
    <source>
        <dbReference type="EMBL" id="GIF01637.1"/>
    </source>
</evidence>
<evidence type="ECO:0000256" key="1">
    <source>
        <dbReference type="SAM" id="Phobius"/>
    </source>
</evidence>
<keyword evidence="1" id="KW-0812">Transmembrane</keyword>
<protein>
    <submittedName>
        <fullName evidence="2">Uncharacterized protein</fullName>
    </submittedName>
</protein>
<gene>
    <name evidence="2" type="ORF">Ari01nite_91010</name>
</gene>
<accession>A0A919KD01</accession>
<feature type="transmembrane region" description="Helical" evidence="1">
    <location>
        <begin position="107"/>
        <end position="128"/>
    </location>
</feature>
<evidence type="ECO:0000313" key="3">
    <source>
        <dbReference type="Proteomes" id="UP000636960"/>
    </source>
</evidence>
<proteinExistence type="predicted"/>
<feature type="transmembrane region" description="Helical" evidence="1">
    <location>
        <begin position="18"/>
        <end position="36"/>
    </location>
</feature>
<keyword evidence="3" id="KW-1185">Reference proteome</keyword>
<keyword evidence="1" id="KW-0472">Membrane</keyword>
<dbReference type="AlphaFoldDB" id="A0A919KD01"/>
<dbReference type="Proteomes" id="UP000636960">
    <property type="component" value="Unassembled WGS sequence"/>
</dbReference>
<feature type="transmembrane region" description="Helical" evidence="1">
    <location>
        <begin position="80"/>
        <end position="101"/>
    </location>
</feature>
<organism evidence="2 3">
    <name type="scientific">Paractinoplanes rishiriensis</name>
    <dbReference type="NCBI Taxonomy" id="1050105"/>
    <lineage>
        <taxon>Bacteria</taxon>
        <taxon>Bacillati</taxon>
        <taxon>Actinomycetota</taxon>
        <taxon>Actinomycetes</taxon>
        <taxon>Micromonosporales</taxon>
        <taxon>Micromonosporaceae</taxon>
        <taxon>Paractinoplanes</taxon>
    </lineage>
</organism>
<comment type="caution">
    <text evidence="2">The sequence shown here is derived from an EMBL/GenBank/DDBJ whole genome shotgun (WGS) entry which is preliminary data.</text>
</comment>
<name>A0A919KD01_9ACTN</name>
<dbReference type="RefSeq" id="WP_203790466.1">
    <property type="nucleotide sequence ID" value="NZ_BOMV01000108.1"/>
</dbReference>
<feature type="transmembrane region" description="Helical" evidence="1">
    <location>
        <begin position="42"/>
        <end position="60"/>
    </location>
</feature>
<reference evidence="2" key="1">
    <citation type="submission" date="2021-01" db="EMBL/GenBank/DDBJ databases">
        <title>Whole genome shotgun sequence of Actinoplanes rishiriensis NBRC 108556.</title>
        <authorList>
            <person name="Komaki H."/>
            <person name="Tamura T."/>
        </authorList>
    </citation>
    <scope>NUCLEOTIDE SEQUENCE</scope>
    <source>
        <strain evidence="2">NBRC 108556</strain>
    </source>
</reference>
<sequence>MRDPTDDLAALADRRRRMWIVGAAVAVPAALMAIGSTGHLEYGFVLIALVFPALFIYGQIHGRRTREGTDERACDQHRQAASFSWQLMAVVLLGVTVWTQVTDGFRAAVPYLILSVTLVASYTAALLWHRWRH</sequence>